<dbReference type="Proteomes" id="UP001250538">
    <property type="component" value="Unassembled WGS sequence"/>
</dbReference>
<proteinExistence type="predicted"/>
<evidence type="ECO:0000313" key="1">
    <source>
        <dbReference type="EMBL" id="MDT8979325.1"/>
    </source>
</evidence>
<keyword evidence="2" id="KW-1185">Reference proteome</keyword>
<dbReference type="RefSeq" id="WP_315746990.1">
    <property type="nucleotide sequence ID" value="NZ_JAVYAA010000007.1"/>
</dbReference>
<accession>A0AAJ2K2D1</accession>
<evidence type="ECO:0000313" key="2">
    <source>
        <dbReference type="Proteomes" id="UP001250538"/>
    </source>
</evidence>
<organism evidence="1 2">
    <name type="scientific">Paenibacillus suaedae</name>
    <dbReference type="NCBI Taxonomy" id="3077233"/>
    <lineage>
        <taxon>Bacteria</taxon>
        <taxon>Bacillati</taxon>
        <taxon>Bacillota</taxon>
        <taxon>Bacilli</taxon>
        <taxon>Bacillales</taxon>
        <taxon>Paenibacillaceae</taxon>
        <taxon>Paenibacillus</taxon>
    </lineage>
</organism>
<name>A0AAJ2K2D1_9BACL</name>
<gene>
    <name evidence="1" type="ORF">RQP50_24105</name>
</gene>
<protein>
    <submittedName>
        <fullName evidence="1">YwqJ-related putative deaminase</fullName>
    </submittedName>
</protein>
<sequence>MIKSRGKYLREKYGQLSSQELHQRINLRGAVHKELNRLKNSHAEVRALNRALLARPDADIEEFMIFVISARKINKKMPIGTPMPRCPHCEYITKGTHFIPEVLKHNHGR</sequence>
<dbReference type="AlphaFoldDB" id="A0AAJ2K2D1"/>
<reference evidence="2" key="1">
    <citation type="submission" date="2023-09" db="EMBL/GenBank/DDBJ databases">
        <title>Paenibacillus sp. chi10 Genome sequencing and assembly.</title>
        <authorList>
            <person name="Kim I."/>
        </authorList>
    </citation>
    <scope>NUCLEOTIDE SEQUENCE [LARGE SCALE GENOMIC DNA]</scope>
    <source>
        <strain evidence="2">chi10</strain>
    </source>
</reference>
<dbReference type="EMBL" id="JAVYAA010000007">
    <property type="protein sequence ID" value="MDT8979325.1"/>
    <property type="molecule type" value="Genomic_DNA"/>
</dbReference>
<dbReference type="Pfam" id="PF14431">
    <property type="entry name" value="YwqJ-deaminase"/>
    <property type="match status" value="1"/>
</dbReference>
<comment type="caution">
    <text evidence="1">The sequence shown here is derived from an EMBL/GenBank/DDBJ whole genome shotgun (WGS) entry which is preliminary data.</text>
</comment>
<dbReference type="InterPro" id="IPR025968">
    <property type="entry name" value="YwqJ_deaminase"/>
</dbReference>